<evidence type="ECO:0000256" key="4">
    <source>
        <dbReference type="ARBA" id="ARBA00022741"/>
    </source>
</evidence>
<dbReference type="PANTHER" id="PTHR24416:SF613">
    <property type="entry name" value="RECEPTOR PROTEIN-TYROSINE KINASE"/>
    <property type="match status" value="1"/>
</dbReference>
<dbReference type="PROSITE" id="PS50011">
    <property type="entry name" value="PROTEIN_KINASE_DOM"/>
    <property type="match status" value="1"/>
</dbReference>
<keyword evidence="10" id="KW-1133">Transmembrane helix</keyword>
<dbReference type="PANTHER" id="PTHR24416">
    <property type="entry name" value="TYROSINE-PROTEIN KINASE RECEPTOR"/>
    <property type="match status" value="1"/>
</dbReference>
<dbReference type="SMART" id="SM00181">
    <property type="entry name" value="EGF"/>
    <property type="match status" value="7"/>
</dbReference>
<protein>
    <recommendedName>
        <fullName evidence="11">Protein kinase domain-containing protein</fullName>
    </recommendedName>
</protein>
<dbReference type="GO" id="GO:0004714">
    <property type="term" value="F:transmembrane receptor protein tyrosine kinase activity"/>
    <property type="evidence" value="ECO:0007669"/>
    <property type="project" value="UniProtKB-EC"/>
</dbReference>
<dbReference type="Gene3D" id="2.170.300.10">
    <property type="entry name" value="Tie2 ligand-binding domain superfamily"/>
    <property type="match status" value="2"/>
</dbReference>
<evidence type="ECO:0000256" key="2">
    <source>
        <dbReference type="ARBA" id="ARBA00022553"/>
    </source>
</evidence>
<dbReference type="PRINTS" id="PR00109">
    <property type="entry name" value="TYRKINASE"/>
</dbReference>
<evidence type="ECO:0000313" key="12">
    <source>
        <dbReference type="EMBL" id="PVD22817.1"/>
    </source>
</evidence>
<keyword evidence="5" id="KW-0418">Kinase</keyword>
<dbReference type="SUPFAM" id="SSF56112">
    <property type="entry name" value="Protein kinase-like (PK-like)"/>
    <property type="match status" value="1"/>
</dbReference>
<dbReference type="InterPro" id="IPR000719">
    <property type="entry name" value="Prot_kinase_dom"/>
</dbReference>
<name>A0A2T7NNR5_POMCA</name>
<dbReference type="GO" id="GO:0043235">
    <property type="term" value="C:receptor complex"/>
    <property type="evidence" value="ECO:0007669"/>
    <property type="project" value="TreeGrafter"/>
</dbReference>
<dbReference type="InterPro" id="IPR017441">
    <property type="entry name" value="Protein_kinase_ATP_BS"/>
</dbReference>
<dbReference type="PROSITE" id="PS00109">
    <property type="entry name" value="PROTEIN_KINASE_TYR"/>
    <property type="match status" value="1"/>
</dbReference>
<dbReference type="AlphaFoldDB" id="A0A2T7NNR5"/>
<evidence type="ECO:0000256" key="6">
    <source>
        <dbReference type="ARBA" id="ARBA00022840"/>
    </source>
</evidence>
<feature type="binding site" evidence="9">
    <location>
        <position position="440"/>
    </location>
    <ligand>
        <name>ATP</name>
        <dbReference type="ChEBI" id="CHEBI:30616"/>
    </ligand>
</feature>
<evidence type="ECO:0000256" key="5">
    <source>
        <dbReference type="ARBA" id="ARBA00022777"/>
    </source>
</evidence>
<dbReference type="InterPro" id="IPR011009">
    <property type="entry name" value="Kinase-like_dom_sf"/>
</dbReference>
<evidence type="ECO:0000256" key="9">
    <source>
        <dbReference type="PROSITE-ProRule" id="PRU10141"/>
    </source>
</evidence>
<dbReference type="InterPro" id="IPR008266">
    <property type="entry name" value="Tyr_kinase_AS"/>
</dbReference>
<feature type="transmembrane region" description="Helical" evidence="10">
    <location>
        <begin position="341"/>
        <end position="365"/>
    </location>
</feature>
<dbReference type="Proteomes" id="UP000245119">
    <property type="component" value="Linkage Group LG10"/>
</dbReference>
<accession>A0A2T7NNR5</accession>
<comment type="caution">
    <text evidence="12">The sequence shown here is derived from an EMBL/GenBank/DDBJ whole genome shotgun (WGS) entry which is preliminary data.</text>
</comment>
<organism evidence="12 13">
    <name type="scientific">Pomacea canaliculata</name>
    <name type="common">Golden apple snail</name>
    <dbReference type="NCBI Taxonomy" id="400727"/>
    <lineage>
        <taxon>Eukaryota</taxon>
        <taxon>Metazoa</taxon>
        <taxon>Spiralia</taxon>
        <taxon>Lophotrochozoa</taxon>
        <taxon>Mollusca</taxon>
        <taxon>Gastropoda</taxon>
        <taxon>Caenogastropoda</taxon>
        <taxon>Architaenioglossa</taxon>
        <taxon>Ampullarioidea</taxon>
        <taxon>Ampullariidae</taxon>
        <taxon>Pomacea</taxon>
    </lineage>
</organism>
<dbReference type="OrthoDB" id="4062651at2759"/>
<sequence length="705" mass="77021">MVMLCAECAEGLYGIRCEKRCSPGCRGGCNQTTGRCLQGCDEGWTGDNCIEPCPDHLYGPNCVHPCGHCLGDVPCAPSSGICTTGCEAGLYGPRCDKVCEHYYYGAGCTKRCGRCRLLQPCNAATGLCSGGCEAGWYGTHCDQACSNMTYGVDCTRKCGMCAENSTCNHMTGICDGGCRPGWTGPSCTDRCAAGKFGEDCAKTCGRCLTGACDHVTGICTDGCARGWRGEFCLEECQDGTFGTNCSSECGHCLNNTTCDIINGICSQGCEPGWRGVYCNKECAAGFYGADCQYPCGRCKDKTSCVPTSGLCPEGCQDAWTGPQCGQAAAVSDTSPIDIHSMLPALVVVTVIVVLLMGGGGFYFFIIRPRSNPAGLNRLYTEGPDCGDSIRNTYEQMAGGPWDLPRTSLILTNQQLGNGQFGQVKKGFVRMRGTKIPVAIKSLKENASEKDKRDFLNELTILKQVGKHPNVVCLVGACHIQGVMYVAMEYAKHGDLRTFLRKSRKLRQHDYGNCGASPFVSKTMLLRFALNTSQGLRHLADKQIIHRDVAARNVLLGDHLVAKIADFGLSKNDETYVKTSSTRVPIRWMAVESLFNNTYTTQSDVWSFGVVLWEIFTLGGTPYSSTDTQQLFNLLKDGYRLKRPRLCDQNAYAMMLQCWNEIPERRPTFPELCGRLQRMLEDCQVYMNISTEEESLYAEIDHERTS</sequence>
<keyword evidence="6 9" id="KW-0067">ATP-binding</keyword>
<evidence type="ECO:0000259" key="11">
    <source>
        <dbReference type="PROSITE" id="PS50011"/>
    </source>
</evidence>
<dbReference type="GO" id="GO:0007169">
    <property type="term" value="P:cell surface receptor protein tyrosine kinase signaling pathway"/>
    <property type="evidence" value="ECO:0007669"/>
    <property type="project" value="TreeGrafter"/>
</dbReference>
<comment type="subcellular location">
    <subcellularLocation>
        <location evidence="1">Membrane</location>
        <topology evidence="1">Single-pass membrane protein</topology>
    </subcellularLocation>
</comment>
<keyword evidence="4 9" id="KW-0547">Nucleotide-binding</keyword>
<dbReference type="GO" id="GO:0005524">
    <property type="term" value="F:ATP binding"/>
    <property type="evidence" value="ECO:0007669"/>
    <property type="project" value="UniProtKB-UniRule"/>
</dbReference>
<proteinExistence type="predicted"/>
<dbReference type="Gene3D" id="1.10.510.10">
    <property type="entry name" value="Transferase(Phosphotransferase) domain 1"/>
    <property type="match status" value="1"/>
</dbReference>
<evidence type="ECO:0000256" key="3">
    <source>
        <dbReference type="ARBA" id="ARBA00022679"/>
    </source>
</evidence>
<dbReference type="CDD" id="cd00192">
    <property type="entry name" value="PTKc"/>
    <property type="match status" value="1"/>
</dbReference>
<dbReference type="PROSITE" id="PS00107">
    <property type="entry name" value="PROTEIN_KINASE_ATP"/>
    <property type="match status" value="1"/>
</dbReference>
<evidence type="ECO:0000256" key="7">
    <source>
        <dbReference type="ARBA" id="ARBA00023137"/>
    </source>
</evidence>
<keyword evidence="10" id="KW-0472">Membrane</keyword>
<dbReference type="Gene3D" id="3.30.200.20">
    <property type="entry name" value="Phosphorylase Kinase, domain 1"/>
    <property type="match status" value="1"/>
</dbReference>
<comment type="catalytic activity">
    <reaction evidence="8">
        <text>L-tyrosyl-[protein] + ATP = O-phospho-L-tyrosyl-[protein] + ADP + H(+)</text>
        <dbReference type="Rhea" id="RHEA:10596"/>
        <dbReference type="Rhea" id="RHEA-COMP:10136"/>
        <dbReference type="Rhea" id="RHEA-COMP:20101"/>
        <dbReference type="ChEBI" id="CHEBI:15378"/>
        <dbReference type="ChEBI" id="CHEBI:30616"/>
        <dbReference type="ChEBI" id="CHEBI:46858"/>
        <dbReference type="ChEBI" id="CHEBI:61978"/>
        <dbReference type="ChEBI" id="CHEBI:456216"/>
        <dbReference type="EC" id="2.7.10.1"/>
    </reaction>
</comment>
<dbReference type="Pfam" id="PF07714">
    <property type="entry name" value="PK_Tyr_Ser-Thr"/>
    <property type="match status" value="1"/>
</dbReference>
<dbReference type="InterPro" id="IPR001245">
    <property type="entry name" value="Ser-Thr/Tyr_kinase_cat_dom"/>
</dbReference>
<dbReference type="FunFam" id="1.10.510.10:FF:000554">
    <property type="entry name" value="Predicted protein"/>
    <property type="match status" value="1"/>
</dbReference>
<keyword evidence="2" id="KW-0597">Phosphoprotein</keyword>
<dbReference type="InterPro" id="IPR020635">
    <property type="entry name" value="Tyr_kinase_cat_dom"/>
</dbReference>
<dbReference type="InterPro" id="IPR000742">
    <property type="entry name" value="EGF"/>
</dbReference>
<dbReference type="EMBL" id="PZQS01000010">
    <property type="protein sequence ID" value="PVD22817.1"/>
    <property type="molecule type" value="Genomic_DNA"/>
</dbReference>
<evidence type="ECO:0000256" key="10">
    <source>
        <dbReference type="SAM" id="Phobius"/>
    </source>
</evidence>
<keyword evidence="3" id="KW-0808">Transferase</keyword>
<evidence type="ECO:0000313" key="13">
    <source>
        <dbReference type="Proteomes" id="UP000245119"/>
    </source>
</evidence>
<evidence type="ECO:0000256" key="1">
    <source>
        <dbReference type="ARBA" id="ARBA00004167"/>
    </source>
</evidence>
<feature type="domain" description="Protein kinase" evidence="11">
    <location>
        <begin position="409"/>
        <end position="686"/>
    </location>
</feature>
<keyword evidence="10" id="KW-0812">Transmembrane</keyword>
<dbReference type="InterPro" id="IPR050122">
    <property type="entry name" value="RTK"/>
</dbReference>
<evidence type="ECO:0000256" key="8">
    <source>
        <dbReference type="ARBA" id="ARBA00051243"/>
    </source>
</evidence>
<keyword evidence="7" id="KW-0829">Tyrosine-protein kinase</keyword>
<gene>
    <name evidence="12" type="ORF">C0Q70_16073</name>
</gene>
<dbReference type="GO" id="GO:0005886">
    <property type="term" value="C:plasma membrane"/>
    <property type="evidence" value="ECO:0007669"/>
    <property type="project" value="TreeGrafter"/>
</dbReference>
<dbReference type="SMART" id="SM00219">
    <property type="entry name" value="TyrKc"/>
    <property type="match status" value="1"/>
</dbReference>
<keyword evidence="13" id="KW-1185">Reference proteome</keyword>
<dbReference type="STRING" id="400727.A0A2T7NNR5"/>
<reference evidence="12 13" key="1">
    <citation type="submission" date="2018-04" db="EMBL/GenBank/DDBJ databases">
        <title>The genome of golden apple snail Pomacea canaliculata provides insight into stress tolerance and invasive adaptation.</title>
        <authorList>
            <person name="Liu C."/>
            <person name="Liu B."/>
            <person name="Ren Y."/>
            <person name="Zhang Y."/>
            <person name="Wang H."/>
            <person name="Li S."/>
            <person name="Jiang F."/>
            <person name="Yin L."/>
            <person name="Zhang G."/>
            <person name="Qian W."/>
            <person name="Fan W."/>
        </authorList>
    </citation>
    <scope>NUCLEOTIDE SEQUENCE [LARGE SCALE GENOMIC DNA]</scope>
    <source>
        <strain evidence="12">SZHN2017</strain>
        <tissue evidence="12">Muscle</tissue>
    </source>
</reference>